<reference evidence="18 19" key="1">
    <citation type="submission" date="2019-11" db="EMBL/GenBank/DDBJ databases">
        <title>Whole genome sequencing identifies a novel species of the genus Arsenicicoccus isolated from human blood.</title>
        <authorList>
            <person name="Jeong J.H."/>
            <person name="Kweon O.J."/>
            <person name="Kim H.R."/>
            <person name="Kim T.-H."/>
            <person name="Ha S.-M."/>
            <person name="Lee M.-K."/>
        </authorList>
    </citation>
    <scope>NUCLEOTIDE SEQUENCE [LARGE SCALE GENOMIC DNA]</scope>
    <source>
        <strain evidence="18 19">MKL-02</strain>
    </source>
</reference>
<dbReference type="InterPro" id="IPR027417">
    <property type="entry name" value="P-loop_NTPase"/>
</dbReference>
<evidence type="ECO:0000256" key="2">
    <source>
        <dbReference type="ARBA" id="ARBA00022741"/>
    </source>
</evidence>
<dbReference type="Proteomes" id="UP000431092">
    <property type="component" value="Unassembled WGS sequence"/>
</dbReference>
<keyword evidence="10" id="KW-0413">Isomerase</keyword>
<dbReference type="GO" id="GO:0000725">
    <property type="term" value="P:recombinational repair"/>
    <property type="evidence" value="ECO:0007669"/>
    <property type="project" value="TreeGrafter"/>
</dbReference>
<dbReference type="InterPro" id="IPR000212">
    <property type="entry name" value="DNA_helicase_UvrD/REP"/>
</dbReference>
<feature type="region of interest" description="Disordered" evidence="15">
    <location>
        <begin position="845"/>
        <end position="900"/>
    </location>
</feature>
<dbReference type="EMBL" id="WLVL01000057">
    <property type="protein sequence ID" value="MTB73355.1"/>
    <property type="molecule type" value="Genomic_DNA"/>
</dbReference>
<evidence type="ECO:0000313" key="18">
    <source>
        <dbReference type="EMBL" id="MTB73355.1"/>
    </source>
</evidence>
<dbReference type="InterPro" id="IPR011335">
    <property type="entry name" value="Restrct_endonuc-II-like"/>
</dbReference>
<keyword evidence="19" id="KW-1185">Reference proteome</keyword>
<dbReference type="Pfam" id="PF00580">
    <property type="entry name" value="UvrD-helicase"/>
    <property type="match status" value="1"/>
</dbReference>
<feature type="domain" description="UvrD-like helicase C-terminal" evidence="17">
    <location>
        <begin position="369"/>
        <end position="682"/>
    </location>
</feature>
<keyword evidence="2 14" id="KW-0547">Nucleotide-binding</keyword>
<comment type="catalytic activity">
    <reaction evidence="13">
        <text>ATP + H2O = ADP + phosphate + H(+)</text>
        <dbReference type="Rhea" id="RHEA:13065"/>
        <dbReference type="ChEBI" id="CHEBI:15377"/>
        <dbReference type="ChEBI" id="CHEBI:15378"/>
        <dbReference type="ChEBI" id="CHEBI:30616"/>
        <dbReference type="ChEBI" id="CHEBI:43474"/>
        <dbReference type="ChEBI" id="CHEBI:456216"/>
        <dbReference type="EC" id="5.6.2.4"/>
    </reaction>
</comment>
<evidence type="ECO:0000256" key="10">
    <source>
        <dbReference type="ARBA" id="ARBA00023235"/>
    </source>
</evidence>
<keyword evidence="7 14" id="KW-0067">ATP-binding</keyword>
<dbReference type="SUPFAM" id="SSF52540">
    <property type="entry name" value="P-loop containing nucleoside triphosphate hydrolases"/>
    <property type="match status" value="1"/>
</dbReference>
<keyword evidence="9" id="KW-0234">DNA repair</keyword>
<dbReference type="GO" id="GO:0043138">
    <property type="term" value="F:3'-5' DNA helicase activity"/>
    <property type="evidence" value="ECO:0007669"/>
    <property type="project" value="UniProtKB-EC"/>
</dbReference>
<dbReference type="PROSITE" id="PS51217">
    <property type="entry name" value="UVRD_HELICASE_CTER"/>
    <property type="match status" value="1"/>
</dbReference>
<keyword evidence="4 14" id="KW-0378">Hydrolase</keyword>
<evidence type="ECO:0000313" key="19">
    <source>
        <dbReference type="Proteomes" id="UP000431092"/>
    </source>
</evidence>
<keyword evidence="1" id="KW-0540">Nuclease</keyword>
<sequence length="1125" mass="119679">MPGAARGEDPVTRIGALDIAQALGQAPPTPEQQAVIEAPAESLLVVAGAGSGKTETMSARVVWMVANGLVQPQEVLGLTFTRKAAGELAERIGRRLRQLESVGLWREVTGDDGLDLTPAVSTYHAYAGRLVSEHGLRLGYEPGARLLSEASCWQLAQEVVEAYPGPLDAVSIAAGRTVPAVSTVVDAVLSLSGELAEHLCTPDALADHLGRLLSDWDRLPDGEGRKASLKPVLDALGVLRQRQALVPLILDYQRAKRASESLDFADQMSLAARIAGAFPDVGRAERRRYRAVLLDEFQDTSEAQLVLLRRLYAEADDAVPVMAVGDPHQSIYGWRGASSTTLTSFPGHFPGPDGPARTLPLSTSWRNDAAILAVANVVAAPLSAACPVDVAVLTPRPAAGRGQVEAARLDTLEAEAAHIASWLGERLGPWTGPGSAIAAASPPEPRPTAAVLCRKRSQFTLLAETLAAAGLPVEVVGLGGLLSMPEVVDLVSFLHVVDDPSRGDHLMRLLTGPLVRLGPADLAGLHAWARSLGPGGESGQPDQVGLVEAVDRLPPPGWQDPHGRGLGDTGRARLVDLGRRVRRVRELLGATVPEVVGEAERVLGLDLELMAQPGRPVADARVHLEAFADVVTAYAASSERPNLGGLLSWLEVAEDRERGLAAGQVPPVPGAVQLLTVHASKGLEWDLVVVPGLEEGTFPAHDARVAGREDGGWRVPPPKDKAWLSGLDSLPFGLRGDRGGLPHLDWATCPDRQELAARIESFALACGEHAVVEERRLAYVAVTRARHELLLTAPVWATQRTPRITSRLLDEMREAGVAHVSTWAEMPDSRDEDLGNPRLAEQLSLPWPARGAPDPALARAAEAVRAARGHASSASSAESGMTTTPAAQPPARPGVDEPFDEWSDLDREVAVLLAEREASQQRSEVLVALPPHLSTSSLVALADDRDEFAGGLRRPMPAAPATAARRGTAFHTWVEQHYAQAAIIDLSELPGSADETACDAEDLDTMKAHFLESEWSALSPVDIELPVESTVAGISLRGRIDAVFPRQDGGFTVVDWKTGAPPTGRRAEVRRLQLAVYRLAYARLRQVDPALVDGAFYYAATGETVRPDLPDEVALETIVAGLTGG</sequence>
<accession>A0A6I3INV4</accession>
<dbReference type="PANTHER" id="PTHR11070:SF55">
    <property type="entry name" value="DNA 3'-5' HELICASE"/>
    <property type="match status" value="1"/>
</dbReference>
<dbReference type="GO" id="GO:0005829">
    <property type="term" value="C:cytosol"/>
    <property type="evidence" value="ECO:0007669"/>
    <property type="project" value="TreeGrafter"/>
</dbReference>
<evidence type="ECO:0000256" key="3">
    <source>
        <dbReference type="ARBA" id="ARBA00022763"/>
    </source>
</evidence>
<dbReference type="SUPFAM" id="SSF52980">
    <property type="entry name" value="Restriction endonuclease-like"/>
    <property type="match status" value="1"/>
</dbReference>
<dbReference type="AlphaFoldDB" id="A0A6I3INV4"/>
<dbReference type="Gene3D" id="3.40.50.300">
    <property type="entry name" value="P-loop containing nucleotide triphosphate hydrolases"/>
    <property type="match status" value="3"/>
</dbReference>
<evidence type="ECO:0000256" key="4">
    <source>
        <dbReference type="ARBA" id="ARBA00022801"/>
    </source>
</evidence>
<evidence type="ECO:0000256" key="6">
    <source>
        <dbReference type="ARBA" id="ARBA00022839"/>
    </source>
</evidence>
<evidence type="ECO:0000259" key="16">
    <source>
        <dbReference type="PROSITE" id="PS51198"/>
    </source>
</evidence>
<evidence type="ECO:0000256" key="7">
    <source>
        <dbReference type="ARBA" id="ARBA00022840"/>
    </source>
</evidence>
<evidence type="ECO:0000256" key="13">
    <source>
        <dbReference type="ARBA" id="ARBA00048988"/>
    </source>
</evidence>
<dbReference type="CDD" id="cd17932">
    <property type="entry name" value="DEXQc_UvrD"/>
    <property type="match status" value="1"/>
</dbReference>
<keyword evidence="3" id="KW-0227">DNA damage</keyword>
<feature type="compositionally biased region" description="Low complexity" evidence="15">
    <location>
        <begin position="848"/>
        <end position="886"/>
    </location>
</feature>
<dbReference type="GO" id="GO:0005524">
    <property type="term" value="F:ATP binding"/>
    <property type="evidence" value="ECO:0007669"/>
    <property type="project" value="UniProtKB-UniRule"/>
</dbReference>
<dbReference type="GO" id="GO:0033202">
    <property type="term" value="C:DNA helicase complex"/>
    <property type="evidence" value="ECO:0007669"/>
    <property type="project" value="TreeGrafter"/>
</dbReference>
<dbReference type="InterPro" id="IPR038726">
    <property type="entry name" value="PDDEXK_AddAB-type"/>
</dbReference>
<dbReference type="Pfam" id="PF13361">
    <property type="entry name" value="UvrD_C"/>
    <property type="match status" value="1"/>
</dbReference>
<dbReference type="PROSITE" id="PS51198">
    <property type="entry name" value="UVRD_HELICASE_ATP_BIND"/>
    <property type="match status" value="1"/>
</dbReference>
<dbReference type="Pfam" id="PF12705">
    <property type="entry name" value="PDDEXK_1"/>
    <property type="match status" value="1"/>
</dbReference>
<comment type="catalytic activity">
    <reaction evidence="11">
        <text>Couples ATP hydrolysis with the unwinding of duplex DNA by translocating in the 3'-5' direction.</text>
        <dbReference type="EC" id="5.6.2.4"/>
    </reaction>
</comment>
<evidence type="ECO:0000256" key="8">
    <source>
        <dbReference type="ARBA" id="ARBA00023125"/>
    </source>
</evidence>
<evidence type="ECO:0000256" key="11">
    <source>
        <dbReference type="ARBA" id="ARBA00034617"/>
    </source>
</evidence>
<dbReference type="PANTHER" id="PTHR11070">
    <property type="entry name" value="UVRD / RECB / PCRA DNA HELICASE FAMILY MEMBER"/>
    <property type="match status" value="1"/>
</dbReference>
<dbReference type="InterPro" id="IPR014016">
    <property type="entry name" value="UvrD-like_ATP-bd"/>
</dbReference>
<dbReference type="EC" id="5.6.2.4" evidence="12"/>
<dbReference type="GO" id="GO:0003677">
    <property type="term" value="F:DNA binding"/>
    <property type="evidence" value="ECO:0007669"/>
    <property type="project" value="UniProtKB-KW"/>
</dbReference>
<evidence type="ECO:0000256" key="9">
    <source>
        <dbReference type="ARBA" id="ARBA00023204"/>
    </source>
</evidence>
<feature type="binding site" evidence="14">
    <location>
        <begin position="47"/>
        <end position="54"/>
    </location>
    <ligand>
        <name>ATP</name>
        <dbReference type="ChEBI" id="CHEBI:30616"/>
    </ligand>
</feature>
<feature type="domain" description="UvrD-like helicase ATP-binding" evidence="16">
    <location>
        <begin position="26"/>
        <end position="368"/>
    </location>
</feature>
<organism evidence="18 19">
    <name type="scientific">Arsenicicoccus cauae</name>
    <dbReference type="NCBI Taxonomy" id="2663847"/>
    <lineage>
        <taxon>Bacteria</taxon>
        <taxon>Bacillati</taxon>
        <taxon>Actinomycetota</taxon>
        <taxon>Actinomycetes</taxon>
        <taxon>Micrococcales</taxon>
        <taxon>Intrasporangiaceae</taxon>
        <taxon>Arsenicicoccus</taxon>
    </lineage>
</organism>
<comment type="caution">
    <text evidence="18">The sequence shown here is derived from an EMBL/GenBank/DDBJ whole genome shotgun (WGS) entry which is preliminary data.</text>
</comment>
<dbReference type="InterPro" id="IPR014017">
    <property type="entry name" value="DNA_helicase_UvrD-like_C"/>
</dbReference>
<evidence type="ECO:0000256" key="12">
    <source>
        <dbReference type="ARBA" id="ARBA00034808"/>
    </source>
</evidence>
<keyword evidence="5 14" id="KW-0347">Helicase</keyword>
<name>A0A6I3INV4_9MICO</name>
<keyword evidence="6" id="KW-0269">Exonuclease</keyword>
<evidence type="ECO:0000256" key="15">
    <source>
        <dbReference type="SAM" id="MobiDB-lite"/>
    </source>
</evidence>
<evidence type="ECO:0000256" key="5">
    <source>
        <dbReference type="ARBA" id="ARBA00022806"/>
    </source>
</evidence>
<gene>
    <name evidence="18" type="ORF">GGG17_15585</name>
</gene>
<dbReference type="Gene3D" id="1.10.486.10">
    <property type="entry name" value="PCRA, domain 4"/>
    <property type="match status" value="1"/>
</dbReference>
<protein>
    <recommendedName>
        <fullName evidence="12">DNA 3'-5' helicase</fullName>
        <ecNumber evidence="12">5.6.2.4</ecNumber>
    </recommendedName>
</protein>
<dbReference type="GO" id="GO:0004527">
    <property type="term" value="F:exonuclease activity"/>
    <property type="evidence" value="ECO:0007669"/>
    <property type="project" value="UniProtKB-KW"/>
</dbReference>
<evidence type="ECO:0000256" key="14">
    <source>
        <dbReference type="PROSITE-ProRule" id="PRU00560"/>
    </source>
</evidence>
<evidence type="ECO:0000256" key="1">
    <source>
        <dbReference type="ARBA" id="ARBA00022722"/>
    </source>
</evidence>
<keyword evidence="8" id="KW-0238">DNA-binding</keyword>
<evidence type="ECO:0000259" key="17">
    <source>
        <dbReference type="PROSITE" id="PS51217"/>
    </source>
</evidence>
<dbReference type="InterPro" id="IPR011604">
    <property type="entry name" value="PDDEXK-like_dom_sf"/>
</dbReference>
<proteinExistence type="predicted"/>
<dbReference type="Gene3D" id="3.90.320.10">
    <property type="match status" value="1"/>
</dbReference>